<gene>
    <name evidence="1" type="ORF">CU102_21265</name>
</gene>
<proteinExistence type="predicted"/>
<sequence>MKLGRALGEEEAFAIVEETVNGPIGDRGLAIWAIGQKRLWSVLDRIWAQRTALTEREMARLSLDLIKRIKRGLRVPWFADGCSLFLLNIYSFPASKYYLTSSRLMIKGRISSLRMISFADPATEWLCVPVIAPTRVFLEFWAF</sequence>
<organism evidence="1 2">
    <name type="scientific">Phyllobacterium brassicacearum</name>
    <dbReference type="NCBI Taxonomy" id="314235"/>
    <lineage>
        <taxon>Bacteria</taxon>
        <taxon>Pseudomonadati</taxon>
        <taxon>Pseudomonadota</taxon>
        <taxon>Alphaproteobacteria</taxon>
        <taxon>Hyphomicrobiales</taxon>
        <taxon>Phyllobacteriaceae</taxon>
        <taxon>Phyllobacterium</taxon>
    </lineage>
</organism>
<evidence type="ECO:0000313" key="2">
    <source>
        <dbReference type="Proteomes" id="UP000241444"/>
    </source>
</evidence>
<protein>
    <submittedName>
        <fullName evidence="1">Uncharacterized protein</fullName>
    </submittedName>
</protein>
<dbReference type="OrthoDB" id="8222798at2"/>
<dbReference type="EMBL" id="PGGO01000019">
    <property type="protein sequence ID" value="PSH64773.1"/>
    <property type="molecule type" value="Genomic_DNA"/>
</dbReference>
<reference evidence="2" key="1">
    <citation type="submission" date="2017-11" db="EMBL/GenBank/DDBJ databases">
        <authorList>
            <person name="Kuznetsova I."/>
            <person name="Sazanova A."/>
            <person name="Chirak E."/>
            <person name="Safronova V."/>
            <person name="Willems A."/>
        </authorList>
    </citation>
    <scope>NUCLEOTIDE SEQUENCE [LARGE SCALE GENOMIC DNA]</scope>
    <source>
        <strain evidence="2">STM 196</strain>
    </source>
</reference>
<accession>A0A2P7BE83</accession>
<dbReference type="AlphaFoldDB" id="A0A2P7BE83"/>
<dbReference type="RefSeq" id="WP_106713105.1">
    <property type="nucleotide sequence ID" value="NZ_PGGO01000019.1"/>
</dbReference>
<name>A0A2P7BE83_9HYPH</name>
<dbReference type="Proteomes" id="UP000241444">
    <property type="component" value="Unassembled WGS sequence"/>
</dbReference>
<comment type="caution">
    <text evidence="1">The sequence shown here is derived from an EMBL/GenBank/DDBJ whole genome shotgun (WGS) entry which is preliminary data.</text>
</comment>
<evidence type="ECO:0000313" key="1">
    <source>
        <dbReference type="EMBL" id="PSH64773.1"/>
    </source>
</evidence>
<keyword evidence="2" id="KW-1185">Reference proteome</keyword>